<dbReference type="Pfam" id="PF13855">
    <property type="entry name" value="LRR_8"/>
    <property type="match status" value="1"/>
</dbReference>
<evidence type="ECO:0000313" key="14">
    <source>
        <dbReference type="Proteomes" id="UP001652660"/>
    </source>
</evidence>
<feature type="region of interest" description="Disordered" evidence="11">
    <location>
        <begin position="266"/>
        <end position="302"/>
    </location>
</feature>
<feature type="region of interest" description="Disordered" evidence="11">
    <location>
        <begin position="335"/>
        <end position="370"/>
    </location>
</feature>
<reference evidence="14" key="1">
    <citation type="journal article" date="2025" name="Foods">
        <title>Unveiling the Microbial Signatures of Arabica Coffee Cherries: Insights into Ripeness Specific Diversity, Functional Traits, and Implications for Quality and Safety.</title>
        <authorList>
            <consortium name="RefSeq"/>
            <person name="Tenea G.N."/>
            <person name="Cifuentes V."/>
            <person name="Reyes P."/>
            <person name="Cevallos-Vallejos M."/>
        </authorList>
    </citation>
    <scope>NUCLEOTIDE SEQUENCE [LARGE SCALE GENOMIC DNA]</scope>
</reference>
<dbReference type="PROSITE" id="PS50011">
    <property type="entry name" value="PROTEIN_KINASE_DOM"/>
    <property type="match status" value="1"/>
</dbReference>
<dbReference type="InterPro" id="IPR013210">
    <property type="entry name" value="LRR_N_plant-typ"/>
</dbReference>
<dbReference type="InterPro" id="IPR001245">
    <property type="entry name" value="Ser-Thr/Tyr_kinase_cat_dom"/>
</dbReference>
<dbReference type="FunFam" id="3.30.200.20:FF:000307">
    <property type="entry name" value="pollen receptor-like kinase 1"/>
    <property type="match status" value="1"/>
</dbReference>
<evidence type="ECO:0000259" key="13">
    <source>
        <dbReference type="PROSITE" id="PS50011"/>
    </source>
</evidence>
<dbReference type="InterPro" id="IPR011009">
    <property type="entry name" value="Kinase-like_dom_sf"/>
</dbReference>
<dbReference type="Gene3D" id="3.80.10.10">
    <property type="entry name" value="Ribonuclease Inhibitor"/>
    <property type="match status" value="2"/>
</dbReference>
<evidence type="ECO:0000256" key="12">
    <source>
        <dbReference type="SAM" id="Phobius"/>
    </source>
</evidence>
<evidence type="ECO:0000256" key="6">
    <source>
        <dbReference type="ARBA" id="ARBA00022741"/>
    </source>
</evidence>
<evidence type="ECO:0000256" key="3">
    <source>
        <dbReference type="ARBA" id="ARBA00022692"/>
    </source>
</evidence>
<evidence type="ECO:0000256" key="8">
    <source>
        <dbReference type="ARBA" id="ARBA00022989"/>
    </source>
</evidence>
<evidence type="ECO:0000256" key="4">
    <source>
        <dbReference type="ARBA" id="ARBA00022729"/>
    </source>
</evidence>
<name>A0A6P6X8Q3_COFAR</name>
<sequence length="723" mass="77989">MLMGACRGPPAPAPRHGTKLNVGTTGVIALMLLIFSSSSSSSSSSWVLLASGAPPVDTTTTTTTQALLRFKSSLAYVNVFDTWHPSVAPSPCAGNYATWRGVLCSNGVVWGLQLENLRLTGQIDVDALVPLRSLRTISLMNNSFEGPMPEWKKLGALKSLFLSNNHFSGQIPPDAFNGMASLKKVYLANNRFTGNIPATLATPRLLELRLENNQFTGPIPDLKPGIKALNVSNNQLQGPIPSSLAKMDPSSFAGNKGVCGPPLAISCNSPSPLPDRKPSPTSAPSADSADPAPPQVTGEKASSVSRTVIVALAILVALVGIAVLLAIYRRSKKETPRLGKAVTSPSSSEKHSKSNGSNGGSKGMTQAGVPEPYNKQTAAAAGAADNQMASVGGNAVTSRKAKAEASKLSFVREDRQKFDLQDLLRASAEVLGSGNFGSSYKAVLMDGQAVVVKRFKQMSNVGKEDFHEHMRRLGRLVHPNLLPLVAYYYRKEEKLLVFDYMQNGNLASHLHGNHSAEQPALDWPTRLKIVKGVARGLAYLHHELPSVSLAHGHLKSSNVVLDKTFQPLLMDYALVPVVNPEQVQHLLVAYKSPEYVQHGRTTRKTDVWNLGVLILEILTSNFPANYIAQGTGVSSSSYSYKSSEVAGWINSIKAAEDHQQEAGHQAYFDREMGDTDNSAGEMWKLLRIGVGCCEEDAETRWDLKEAVEKIEDVKERDGMEFDG</sequence>
<dbReference type="FunFam" id="3.80.10.10:FF:000041">
    <property type="entry name" value="LRR receptor-like serine/threonine-protein kinase ERECTA"/>
    <property type="match status" value="1"/>
</dbReference>
<dbReference type="SUPFAM" id="SSF56112">
    <property type="entry name" value="Protein kinase-like (PK-like)"/>
    <property type="match status" value="1"/>
</dbReference>
<evidence type="ECO:0000256" key="7">
    <source>
        <dbReference type="ARBA" id="ARBA00022840"/>
    </source>
</evidence>
<evidence type="ECO:0000256" key="1">
    <source>
        <dbReference type="ARBA" id="ARBA00004370"/>
    </source>
</evidence>
<dbReference type="Gene3D" id="1.10.510.10">
    <property type="entry name" value="Transferase(Phosphotransferase) domain 1"/>
    <property type="match status" value="1"/>
</dbReference>
<evidence type="ECO:0000256" key="11">
    <source>
        <dbReference type="SAM" id="MobiDB-lite"/>
    </source>
</evidence>
<dbReference type="OrthoDB" id="418615at2759"/>
<keyword evidence="5" id="KW-0677">Repeat</keyword>
<dbReference type="InterPro" id="IPR001611">
    <property type="entry name" value="Leu-rich_rpt"/>
</dbReference>
<dbReference type="Pfam" id="PF07714">
    <property type="entry name" value="PK_Tyr_Ser-Thr"/>
    <property type="match status" value="1"/>
</dbReference>
<dbReference type="Pfam" id="PF00560">
    <property type="entry name" value="LRR_1"/>
    <property type="match status" value="1"/>
</dbReference>
<dbReference type="AlphaFoldDB" id="A0A6P6X8Q3"/>
<dbReference type="Pfam" id="PF08263">
    <property type="entry name" value="LRRNT_2"/>
    <property type="match status" value="1"/>
</dbReference>
<dbReference type="InterPro" id="IPR000719">
    <property type="entry name" value="Prot_kinase_dom"/>
</dbReference>
<keyword evidence="6" id="KW-0547">Nucleotide-binding</keyword>
<organism evidence="14 15">
    <name type="scientific">Coffea arabica</name>
    <name type="common">Arabian coffee</name>
    <dbReference type="NCBI Taxonomy" id="13443"/>
    <lineage>
        <taxon>Eukaryota</taxon>
        <taxon>Viridiplantae</taxon>
        <taxon>Streptophyta</taxon>
        <taxon>Embryophyta</taxon>
        <taxon>Tracheophyta</taxon>
        <taxon>Spermatophyta</taxon>
        <taxon>Magnoliopsida</taxon>
        <taxon>eudicotyledons</taxon>
        <taxon>Gunneridae</taxon>
        <taxon>Pentapetalae</taxon>
        <taxon>asterids</taxon>
        <taxon>lamiids</taxon>
        <taxon>Gentianales</taxon>
        <taxon>Rubiaceae</taxon>
        <taxon>Ixoroideae</taxon>
        <taxon>Gardenieae complex</taxon>
        <taxon>Bertiereae - Coffeeae clade</taxon>
        <taxon>Coffeeae</taxon>
        <taxon>Coffea</taxon>
    </lineage>
</organism>
<keyword evidence="3 12" id="KW-0812">Transmembrane</keyword>
<dbReference type="GO" id="GO:0004672">
    <property type="term" value="F:protein kinase activity"/>
    <property type="evidence" value="ECO:0007669"/>
    <property type="project" value="InterPro"/>
</dbReference>
<dbReference type="Gene3D" id="3.30.200.20">
    <property type="entry name" value="Phosphorylase Kinase, domain 1"/>
    <property type="match status" value="1"/>
</dbReference>
<accession>A0A6P6X8Q3</accession>
<evidence type="ECO:0000313" key="15">
    <source>
        <dbReference type="RefSeq" id="XP_027124100.1"/>
    </source>
</evidence>
<keyword evidence="14" id="KW-1185">Reference proteome</keyword>
<dbReference type="PANTHER" id="PTHR48007:SF64">
    <property type="entry name" value="POLLEN RECEPTOR-LIKE KINASE 1"/>
    <property type="match status" value="1"/>
</dbReference>
<feature type="transmembrane region" description="Helical" evidence="12">
    <location>
        <begin position="308"/>
        <end position="328"/>
    </location>
</feature>
<keyword evidence="9 12" id="KW-0472">Membrane</keyword>
<feature type="compositionally biased region" description="Low complexity" evidence="11">
    <location>
        <begin position="279"/>
        <end position="290"/>
    </location>
</feature>
<protein>
    <submittedName>
        <fullName evidence="15">Pollen receptor-like kinase 1</fullName>
    </submittedName>
</protein>
<reference evidence="15" key="2">
    <citation type="submission" date="2025-08" db="UniProtKB">
        <authorList>
            <consortium name="RefSeq"/>
        </authorList>
    </citation>
    <scope>IDENTIFICATION</scope>
    <source>
        <tissue evidence="15">Leaves</tissue>
    </source>
</reference>
<keyword evidence="2" id="KW-0433">Leucine-rich repeat</keyword>
<dbReference type="GO" id="GO:0005524">
    <property type="term" value="F:ATP binding"/>
    <property type="evidence" value="ECO:0007669"/>
    <property type="project" value="UniProtKB-KW"/>
</dbReference>
<evidence type="ECO:0000256" key="10">
    <source>
        <dbReference type="ARBA" id="ARBA00023180"/>
    </source>
</evidence>
<dbReference type="InterPro" id="IPR032675">
    <property type="entry name" value="LRR_dom_sf"/>
</dbReference>
<keyword evidence="10" id="KW-0325">Glycoprotein</keyword>
<gene>
    <name evidence="15" type="primary">LOC113740774</name>
</gene>
<dbReference type="GeneID" id="113740774"/>
<evidence type="ECO:0000256" key="9">
    <source>
        <dbReference type="ARBA" id="ARBA00023136"/>
    </source>
</evidence>
<comment type="subcellular location">
    <subcellularLocation>
        <location evidence="1">Membrane</location>
    </subcellularLocation>
</comment>
<keyword evidence="8 12" id="KW-1133">Transmembrane helix</keyword>
<proteinExistence type="predicted"/>
<evidence type="ECO:0000256" key="5">
    <source>
        <dbReference type="ARBA" id="ARBA00022737"/>
    </source>
</evidence>
<keyword evidence="4" id="KW-0732">Signal</keyword>
<dbReference type="GO" id="GO:0016020">
    <property type="term" value="C:membrane"/>
    <property type="evidence" value="ECO:0007669"/>
    <property type="project" value="UniProtKB-SubCell"/>
</dbReference>
<dbReference type="SUPFAM" id="SSF52058">
    <property type="entry name" value="L domain-like"/>
    <property type="match status" value="1"/>
</dbReference>
<dbReference type="Proteomes" id="UP001652660">
    <property type="component" value="Chromosome 4e"/>
</dbReference>
<dbReference type="RefSeq" id="XP_027124100.1">
    <property type="nucleotide sequence ID" value="XM_027268299.2"/>
</dbReference>
<dbReference type="PANTHER" id="PTHR48007">
    <property type="entry name" value="LEUCINE-RICH REPEAT RECEPTOR-LIKE PROTEIN KINASE PXC1"/>
    <property type="match status" value="1"/>
</dbReference>
<dbReference type="InterPro" id="IPR046959">
    <property type="entry name" value="PRK1-6/SRF4-like"/>
</dbReference>
<feature type="domain" description="Protein kinase" evidence="13">
    <location>
        <begin position="425"/>
        <end position="713"/>
    </location>
</feature>
<keyword evidence="7" id="KW-0067">ATP-binding</keyword>
<evidence type="ECO:0000256" key="2">
    <source>
        <dbReference type="ARBA" id="ARBA00022614"/>
    </source>
</evidence>